<dbReference type="NCBIfam" id="TIGR00099">
    <property type="entry name" value="Cof-subfamily"/>
    <property type="match status" value="1"/>
</dbReference>
<dbReference type="GO" id="GO:0000287">
    <property type="term" value="F:magnesium ion binding"/>
    <property type="evidence" value="ECO:0007669"/>
    <property type="project" value="TreeGrafter"/>
</dbReference>
<dbReference type="PANTHER" id="PTHR10000">
    <property type="entry name" value="PHOSPHOSERINE PHOSPHATASE"/>
    <property type="match status" value="1"/>
</dbReference>
<dbReference type="SUPFAM" id="SSF56784">
    <property type="entry name" value="HAD-like"/>
    <property type="match status" value="1"/>
</dbReference>
<proteinExistence type="predicted"/>
<protein>
    <submittedName>
        <fullName evidence="1">HAD superfamily hydrolase</fullName>
    </submittedName>
</protein>
<dbReference type="InterPro" id="IPR000150">
    <property type="entry name" value="Cof"/>
</dbReference>
<organism evidence="1 2">
    <name type="scientific">Lacticaseibacillus zeae DSM 20178 = KCTC 3804</name>
    <dbReference type="NCBI Taxonomy" id="1423816"/>
    <lineage>
        <taxon>Bacteria</taxon>
        <taxon>Bacillati</taxon>
        <taxon>Bacillota</taxon>
        <taxon>Bacilli</taxon>
        <taxon>Lactobacillales</taxon>
        <taxon>Lactobacillaceae</taxon>
        <taxon>Lacticaseibacillus</taxon>
    </lineage>
</organism>
<dbReference type="eggNOG" id="COG0561">
    <property type="taxonomic scope" value="Bacteria"/>
</dbReference>
<dbReference type="CDD" id="cd07518">
    <property type="entry name" value="HAD_YbiV-Like"/>
    <property type="match status" value="1"/>
</dbReference>
<reference evidence="1 2" key="1">
    <citation type="journal article" date="2015" name="Genome Announc.">
        <title>Expanding the biotechnology potential of lactobacilli through comparative genomics of 213 strains and associated genera.</title>
        <authorList>
            <person name="Sun Z."/>
            <person name="Harris H.M."/>
            <person name="McCann A."/>
            <person name="Guo C."/>
            <person name="Argimon S."/>
            <person name="Zhang W."/>
            <person name="Yang X."/>
            <person name="Jeffery I.B."/>
            <person name="Cooney J.C."/>
            <person name="Kagawa T.F."/>
            <person name="Liu W."/>
            <person name="Song Y."/>
            <person name="Salvetti E."/>
            <person name="Wrobel A."/>
            <person name="Rasinkangas P."/>
            <person name="Parkhill J."/>
            <person name="Rea M.C."/>
            <person name="O'Sullivan O."/>
            <person name="Ritari J."/>
            <person name="Douillard F.P."/>
            <person name="Paul Ross R."/>
            <person name="Yang R."/>
            <person name="Briner A.E."/>
            <person name="Felis G.E."/>
            <person name="de Vos W.M."/>
            <person name="Barrangou R."/>
            <person name="Klaenhammer T.R."/>
            <person name="Caufield P.W."/>
            <person name="Cui Y."/>
            <person name="Zhang H."/>
            <person name="O'Toole P.W."/>
        </authorList>
    </citation>
    <scope>NUCLEOTIDE SEQUENCE [LARGE SCALE GENOMIC DNA]</scope>
    <source>
        <strain evidence="1 2">DSM 20178</strain>
    </source>
</reference>
<dbReference type="PROSITE" id="PS01229">
    <property type="entry name" value="COF_2"/>
    <property type="match status" value="1"/>
</dbReference>
<keyword evidence="1" id="KW-0378">Hydrolase</keyword>
<dbReference type="Pfam" id="PF08282">
    <property type="entry name" value="Hydrolase_3"/>
    <property type="match status" value="1"/>
</dbReference>
<dbReference type="GO" id="GO:0005829">
    <property type="term" value="C:cytosol"/>
    <property type="evidence" value="ECO:0007669"/>
    <property type="project" value="TreeGrafter"/>
</dbReference>
<dbReference type="SFLD" id="SFLDS00003">
    <property type="entry name" value="Haloacid_Dehalogenase"/>
    <property type="match status" value="1"/>
</dbReference>
<dbReference type="GO" id="GO:0016791">
    <property type="term" value="F:phosphatase activity"/>
    <property type="evidence" value="ECO:0007669"/>
    <property type="project" value="TreeGrafter"/>
</dbReference>
<dbReference type="SFLD" id="SFLDG01140">
    <property type="entry name" value="C2.B:_Phosphomannomutase_and_P"/>
    <property type="match status" value="1"/>
</dbReference>
<dbReference type="InterPro" id="IPR036412">
    <property type="entry name" value="HAD-like_sf"/>
</dbReference>
<accession>A0A0R1ER54</accession>
<gene>
    <name evidence="1" type="ORF">FD51_GL000952</name>
</gene>
<dbReference type="Gene3D" id="3.30.1240.10">
    <property type="match status" value="1"/>
</dbReference>
<dbReference type="PATRIC" id="fig|1423816.3.peg.986"/>
<dbReference type="Gene3D" id="3.40.50.1000">
    <property type="entry name" value="HAD superfamily/HAD-like"/>
    <property type="match status" value="1"/>
</dbReference>
<dbReference type="InterPro" id="IPR006379">
    <property type="entry name" value="HAD-SF_hydro_IIB"/>
</dbReference>
<dbReference type="AlphaFoldDB" id="A0A0R1ER54"/>
<dbReference type="Proteomes" id="UP000051984">
    <property type="component" value="Unassembled WGS sequence"/>
</dbReference>
<comment type="caution">
    <text evidence="1">The sequence shown here is derived from an EMBL/GenBank/DDBJ whole genome shotgun (WGS) entry which is preliminary data.</text>
</comment>
<dbReference type="EMBL" id="AZCT01000015">
    <property type="protein sequence ID" value="KRK11663.1"/>
    <property type="molecule type" value="Genomic_DNA"/>
</dbReference>
<name>A0A0R1ER54_LACZE</name>
<dbReference type="NCBIfam" id="TIGR01484">
    <property type="entry name" value="HAD-SF-IIB"/>
    <property type="match status" value="1"/>
</dbReference>
<sequence length="311" mass="34344">MSWKDECGFAATFSDKWLATGIGDGHLPEATLKTDGGLMMIKLIATDMDGTFLRNDMSYDRNWFNRPYHQLQAHHVYWVIASGNQYFQLQSFFEDYPETIFVAENGAYIRDANHIYALNAFTPSIIHPILTQLEQIPDLKVSVSGQAGAYTLDTMDPAHLAIMRKYYPKLTLLRDYHELDDNILKFSIGCPPERTDAIVAELRSALAGVATPTSSGHGDIDLIRPNVNKAQGLALLGQKLGIDLSEMCAFGDGGNDLEMLQEVGLGVPMANADPRVAAVADATTTSNEEQGVLKFMETLLTTDQRHAVKSR</sequence>
<evidence type="ECO:0000313" key="1">
    <source>
        <dbReference type="EMBL" id="KRK11663.1"/>
    </source>
</evidence>
<evidence type="ECO:0000313" key="2">
    <source>
        <dbReference type="Proteomes" id="UP000051984"/>
    </source>
</evidence>
<dbReference type="PANTHER" id="PTHR10000:SF53">
    <property type="entry name" value="5-AMINO-6-(5-PHOSPHO-D-RIBITYLAMINO)URACIL PHOSPHATASE YBJI-RELATED"/>
    <property type="match status" value="1"/>
</dbReference>
<dbReference type="InterPro" id="IPR023214">
    <property type="entry name" value="HAD_sf"/>
</dbReference>